<dbReference type="Proteomes" id="UP000494111">
    <property type="component" value="Unassembled WGS sequence"/>
</dbReference>
<feature type="signal peptide" evidence="2">
    <location>
        <begin position="1"/>
        <end position="29"/>
    </location>
</feature>
<dbReference type="EMBL" id="CADIJO010000035">
    <property type="protein sequence ID" value="CAB3740699.1"/>
    <property type="molecule type" value="Genomic_DNA"/>
</dbReference>
<dbReference type="AlphaFoldDB" id="A0A6S7AS60"/>
<organism evidence="3 4">
    <name type="scientific">Achromobacter deleyi</name>
    <dbReference type="NCBI Taxonomy" id="1353891"/>
    <lineage>
        <taxon>Bacteria</taxon>
        <taxon>Pseudomonadati</taxon>
        <taxon>Pseudomonadota</taxon>
        <taxon>Betaproteobacteria</taxon>
        <taxon>Burkholderiales</taxon>
        <taxon>Alcaligenaceae</taxon>
        <taxon>Achromobacter</taxon>
    </lineage>
</organism>
<dbReference type="Pfam" id="PF03401">
    <property type="entry name" value="TctC"/>
    <property type="match status" value="1"/>
</dbReference>
<proteinExistence type="inferred from homology"/>
<keyword evidence="2" id="KW-0732">Signal</keyword>
<accession>A0A6S7AS60</accession>
<sequence>MVHQPLRRTCLGALLLALGGALLAPAASAQSAFPTKPITVIVPFPAGGSTDRHLRIVAQDASKYLGQTVIIENRPGAGGTLGPATMSRTAKPDGYTVALYTLAMLRMPYMQKTTWDPINDFTFIIGLSGYTFGVTVRADSPFKTFNEYIEAARKNPGSVDYGSTGVGSSPHLLMEEVALNAKVKLNHVPYKGNADMQQALLGGHVMAQSDGTGWDQFVDSGKMRLLVTFGEKRTTRWPDVPTALELGYKVSSTSPYGLAGPKGMDPAVVKVLHDAFKKALLDPASLDVMKQLNQEPVYRDSADYKAWAQATYTKEKGLIEYLGLMAKD</sequence>
<dbReference type="PROSITE" id="PS51318">
    <property type="entry name" value="TAT"/>
    <property type="match status" value="1"/>
</dbReference>
<reference evidence="3 4" key="1">
    <citation type="submission" date="2020-04" db="EMBL/GenBank/DDBJ databases">
        <authorList>
            <person name="De Canck E."/>
        </authorList>
    </citation>
    <scope>NUCLEOTIDE SEQUENCE [LARGE SCALE GENOMIC DNA]</scope>
    <source>
        <strain evidence="3 4">LMG 3458</strain>
    </source>
</reference>
<evidence type="ECO:0000313" key="4">
    <source>
        <dbReference type="Proteomes" id="UP000494111"/>
    </source>
</evidence>
<dbReference type="PANTHER" id="PTHR42928:SF5">
    <property type="entry name" value="BLR1237 PROTEIN"/>
    <property type="match status" value="1"/>
</dbReference>
<dbReference type="Gene3D" id="3.40.190.150">
    <property type="entry name" value="Bordetella uptake gene, domain 1"/>
    <property type="match status" value="1"/>
</dbReference>
<dbReference type="Gene3D" id="3.40.190.10">
    <property type="entry name" value="Periplasmic binding protein-like II"/>
    <property type="match status" value="1"/>
</dbReference>
<dbReference type="PANTHER" id="PTHR42928">
    <property type="entry name" value="TRICARBOXYLATE-BINDING PROTEIN"/>
    <property type="match status" value="1"/>
</dbReference>
<name>A0A6S7AS60_9BURK</name>
<evidence type="ECO:0000313" key="3">
    <source>
        <dbReference type="EMBL" id="CAB3740699.1"/>
    </source>
</evidence>
<dbReference type="SUPFAM" id="SSF53850">
    <property type="entry name" value="Periplasmic binding protein-like II"/>
    <property type="match status" value="1"/>
</dbReference>
<evidence type="ECO:0000256" key="2">
    <source>
        <dbReference type="SAM" id="SignalP"/>
    </source>
</evidence>
<comment type="similarity">
    <text evidence="1">Belongs to the UPF0065 (bug) family.</text>
</comment>
<dbReference type="CDD" id="cd07012">
    <property type="entry name" value="PBP2_Bug_TTT"/>
    <property type="match status" value="1"/>
</dbReference>
<evidence type="ECO:0000256" key="1">
    <source>
        <dbReference type="ARBA" id="ARBA00006987"/>
    </source>
</evidence>
<dbReference type="InterPro" id="IPR042100">
    <property type="entry name" value="Bug_dom1"/>
</dbReference>
<dbReference type="InterPro" id="IPR005064">
    <property type="entry name" value="BUG"/>
</dbReference>
<dbReference type="RefSeq" id="WP_175195962.1">
    <property type="nucleotide sequence ID" value="NZ_CADIJO010000035.1"/>
</dbReference>
<gene>
    <name evidence="3" type="ORF">LMG3458_05751</name>
</gene>
<dbReference type="InterPro" id="IPR006311">
    <property type="entry name" value="TAT_signal"/>
</dbReference>
<dbReference type="PIRSF" id="PIRSF017082">
    <property type="entry name" value="YflP"/>
    <property type="match status" value="1"/>
</dbReference>
<feature type="chain" id="PRO_5028821816" evidence="2">
    <location>
        <begin position="30"/>
        <end position="328"/>
    </location>
</feature>
<protein>
    <submittedName>
        <fullName evidence="3">Uncharacterized protein</fullName>
    </submittedName>
</protein>